<evidence type="ECO:0000313" key="2">
    <source>
        <dbReference type="Proteomes" id="UP000008370"/>
    </source>
</evidence>
<proteinExistence type="predicted"/>
<dbReference type="HOGENOM" id="CLU_2139453_0_0_1"/>
<dbReference type="STRING" id="650164.K5VZ42"/>
<dbReference type="RefSeq" id="XP_007394657.1">
    <property type="nucleotide sequence ID" value="XM_007394595.1"/>
</dbReference>
<organism evidence="1 2">
    <name type="scientific">Phanerochaete carnosa (strain HHB-10118-sp)</name>
    <name type="common">White-rot fungus</name>
    <name type="synonym">Peniophora carnosa</name>
    <dbReference type="NCBI Taxonomy" id="650164"/>
    <lineage>
        <taxon>Eukaryota</taxon>
        <taxon>Fungi</taxon>
        <taxon>Dikarya</taxon>
        <taxon>Basidiomycota</taxon>
        <taxon>Agaricomycotina</taxon>
        <taxon>Agaricomycetes</taxon>
        <taxon>Polyporales</taxon>
        <taxon>Phanerochaetaceae</taxon>
        <taxon>Phanerochaete</taxon>
    </lineage>
</organism>
<gene>
    <name evidence="1" type="ORF">PHACADRAFT_92643</name>
</gene>
<accession>K5VZ42</accession>
<dbReference type="GeneID" id="18920791"/>
<dbReference type="OrthoDB" id="3229882at2759"/>
<dbReference type="AlphaFoldDB" id="K5VZ42"/>
<feature type="non-terminal residue" evidence="1">
    <location>
        <position position="113"/>
    </location>
</feature>
<reference evidence="1 2" key="1">
    <citation type="journal article" date="2012" name="BMC Genomics">
        <title>Comparative genomics of the white-rot fungi, Phanerochaete carnosa and P. chrysosporium, to elucidate the genetic basis of the distinct wood types they colonize.</title>
        <authorList>
            <person name="Suzuki H."/>
            <person name="MacDonald J."/>
            <person name="Syed K."/>
            <person name="Salamov A."/>
            <person name="Hori C."/>
            <person name="Aerts A."/>
            <person name="Henrissat B."/>
            <person name="Wiebenga A."/>
            <person name="vanKuyk P.A."/>
            <person name="Barry K."/>
            <person name="Lindquist E."/>
            <person name="LaButti K."/>
            <person name="Lapidus A."/>
            <person name="Lucas S."/>
            <person name="Coutinho P."/>
            <person name="Gong Y."/>
            <person name="Samejima M."/>
            <person name="Mahadevan R."/>
            <person name="Abou-Zaid M."/>
            <person name="de Vries R.P."/>
            <person name="Igarashi K."/>
            <person name="Yadav J.S."/>
            <person name="Grigoriev I.V."/>
            <person name="Master E.R."/>
        </authorList>
    </citation>
    <scope>NUCLEOTIDE SEQUENCE [LARGE SCALE GENOMIC DNA]</scope>
    <source>
        <strain evidence="1 2">HHB-10118-sp</strain>
    </source>
</reference>
<protein>
    <submittedName>
        <fullName evidence="1">Uncharacterized protein</fullName>
    </submittedName>
</protein>
<evidence type="ECO:0000313" key="1">
    <source>
        <dbReference type="EMBL" id="EKM56823.1"/>
    </source>
</evidence>
<dbReference type="InParanoid" id="K5VZ42"/>
<sequence>ILLETQVDLETGALNLKKGEAILNTYSPVLTYLMRCNAVTSLLSGIAIKSVVISDCATYITDYITKSPLKMHTMLEAVKRIFAKESEMLAEEDSGAVKVRKILTGCKLPDFTK</sequence>
<dbReference type="EMBL" id="JH930471">
    <property type="protein sequence ID" value="EKM56823.1"/>
    <property type="molecule type" value="Genomic_DNA"/>
</dbReference>
<keyword evidence="2" id="KW-1185">Reference proteome</keyword>
<dbReference type="KEGG" id="pco:PHACADRAFT_92643"/>
<name>K5VZ42_PHACS</name>
<dbReference type="Proteomes" id="UP000008370">
    <property type="component" value="Unassembled WGS sequence"/>
</dbReference>